<feature type="zinc finger region" description="CR-type" evidence="10">
    <location>
        <begin position="231"/>
        <end position="312"/>
    </location>
</feature>
<evidence type="ECO:0000256" key="2">
    <source>
        <dbReference type="ARBA" id="ARBA00022723"/>
    </source>
</evidence>
<dbReference type="SUPFAM" id="SSF57938">
    <property type="entry name" value="DnaJ/Hsp40 cysteine-rich domain"/>
    <property type="match status" value="1"/>
</dbReference>
<dbReference type="GO" id="GO:0042026">
    <property type="term" value="P:protein refolding"/>
    <property type="evidence" value="ECO:0007669"/>
    <property type="project" value="TreeGrafter"/>
</dbReference>
<evidence type="ECO:0000256" key="8">
    <source>
        <dbReference type="ARBA" id="ARBA00023186"/>
    </source>
</evidence>
<reference evidence="15" key="1">
    <citation type="submission" date="2019-04" db="EMBL/GenBank/DDBJ databases">
        <authorList>
            <person name="Melise S."/>
            <person name="Noan J."/>
            <person name="Okalmin O."/>
        </authorList>
    </citation>
    <scope>NUCLEOTIDE SEQUENCE</scope>
    <source>
        <strain evidence="15">FN9</strain>
    </source>
</reference>
<dbReference type="Gene3D" id="1.10.287.110">
    <property type="entry name" value="DnaJ domain"/>
    <property type="match status" value="1"/>
</dbReference>
<evidence type="ECO:0000256" key="11">
    <source>
        <dbReference type="SAM" id="MobiDB-lite"/>
    </source>
</evidence>
<dbReference type="InterPro" id="IPR036410">
    <property type="entry name" value="HSP_DnaJ_Cys-rich_dom_sf"/>
</dbReference>
<evidence type="ECO:0000313" key="14">
    <source>
        <dbReference type="EMBL" id="CAG1987703.1"/>
    </source>
</evidence>
<dbReference type="GO" id="GO:0031072">
    <property type="term" value="F:heat shock protein binding"/>
    <property type="evidence" value="ECO:0007669"/>
    <property type="project" value="InterPro"/>
</dbReference>
<comment type="subcellular location">
    <subcellularLocation>
        <location evidence="1">Mitochondrion</location>
    </subcellularLocation>
</comment>
<dbReference type="FunFam" id="2.60.260.20:FF:000005">
    <property type="entry name" value="Chaperone protein dnaJ 1, mitochondrial"/>
    <property type="match status" value="1"/>
</dbReference>
<dbReference type="Proteomes" id="UP000746612">
    <property type="component" value="Unassembled WGS sequence"/>
</dbReference>
<feature type="compositionally biased region" description="Basic and acidic residues" evidence="11">
    <location>
        <begin position="516"/>
        <end position="526"/>
    </location>
</feature>
<dbReference type="PRINTS" id="PR00625">
    <property type="entry name" value="JDOMAIN"/>
</dbReference>
<dbReference type="GO" id="GO:0009408">
    <property type="term" value="P:response to heat"/>
    <property type="evidence" value="ECO:0007669"/>
    <property type="project" value="InterPro"/>
</dbReference>
<keyword evidence="5 10" id="KW-0862">Zinc</keyword>
<dbReference type="SUPFAM" id="SSF49493">
    <property type="entry name" value="HSP40/DnaJ peptide-binding domain"/>
    <property type="match status" value="2"/>
</dbReference>
<dbReference type="Gene3D" id="2.60.260.20">
    <property type="entry name" value="Urease metallochaperone UreE, N-terminal domain"/>
    <property type="match status" value="2"/>
</dbReference>
<dbReference type="Gene3D" id="2.10.230.10">
    <property type="entry name" value="Heat shock protein DnaJ, cysteine-rich domain"/>
    <property type="match status" value="1"/>
</dbReference>
<protein>
    <recommendedName>
        <fullName evidence="9">DnaJ homolog 1, mitochondrial</fullName>
    </recommendedName>
</protein>
<feature type="compositionally biased region" description="Basic and acidic residues" evidence="11">
    <location>
        <begin position="477"/>
        <end position="489"/>
    </location>
</feature>
<name>A0A2H3FD43_GIBZA</name>
<dbReference type="OMA" id="MATDYYA"/>
<dbReference type="PROSITE" id="PS50076">
    <property type="entry name" value="DNAJ_2"/>
    <property type="match status" value="1"/>
</dbReference>
<gene>
    <name evidence="15" type="ORF">FUG_LOCUS350226</name>
    <name evidence="14" type="ORF">MDCFG202_LOCUS297804</name>
</gene>
<evidence type="ECO:0000256" key="3">
    <source>
        <dbReference type="ARBA" id="ARBA00022737"/>
    </source>
</evidence>
<keyword evidence="3" id="KW-0677">Repeat</keyword>
<evidence type="ECO:0000256" key="5">
    <source>
        <dbReference type="ARBA" id="ARBA00022833"/>
    </source>
</evidence>
<reference evidence="14" key="2">
    <citation type="submission" date="2021-03" db="EMBL/GenBank/DDBJ databases">
        <authorList>
            <person name="Alouane T."/>
            <person name="Langin T."/>
            <person name="Bonhomme L."/>
        </authorList>
    </citation>
    <scope>NUCLEOTIDE SEQUENCE</scope>
    <source>
        <strain evidence="14">MDC_Fg202</strain>
    </source>
</reference>
<dbReference type="AlphaFoldDB" id="A0A2H3FD43"/>
<evidence type="ECO:0000256" key="4">
    <source>
        <dbReference type="ARBA" id="ARBA00022771"/>
    </source>
</evidence>
<keyword evidence="2 10" id="KW-0479">Metal-binding</keyword>
<dbReference type="HAMAP" id="MF_01152">
    <property type="entry name" value="DnaJ"/>
    <property type="match status" value="1"/>
</dbReference>
<sequence>MNPSLISKAARPTRVLAQNAPKIQCLRKGAQLHTAAWHVGSQRQPSFRKGSQSPSAKRLFHATNAVQQKDPYQALGVGKTASAGDIKKAYYGLAKKYHPDTNKDPQAKDKFADIQSAYEILSDPKKREQFDQFGAAGFDPSGGGAPGGGGGFGGGHPFSGFGGFGGQGGFGGFGGQGGFGAGVNFEDIFSAFTGQQGFGRRSRQQAYQQEILVGENIEVQSTISFMEAAKGTTKTISITPLSTCDTCKGNGMKSGSSRSACSACDGSGTRINYMQGGFQMASTCGTCGGTGTVIPRGSECKPCSGNGVVRERKTITVDIPAGIEDGMRLRVDGAGDAALTGRSAEPNARSQNGDLYVFVRVAKDPKFRRDGSNILYTANIPLTTALLGGHAEIPTLDGTVNVKVATGTNTGDKITLPGMGMKRLGSRRGGNGDLRVEYRVSMPKYLSANQRTIVEVLADEMGDKTAKRVMGVGSSRDPNDPDTHRDEGFLKSLWHTLTNHPAHQKPNEDGSQNDGSTKKPGDDDKK</sequence>
<dbReference type="GO" id="GO:0005524">
    <property type="term" value="F:ATP binding"/>
    <property type="evidence" value="ECO:0007669"/>
    <property type="project" value="InterPro"/>
</dbReference>
<feature type="domain" description="CR-type" evidence="13">
    <location>
        <begin position="231"/>
        <end position="312"/>
    </location>
</feature>
<organism evidence="14 16">
    <name type="scientific">Gibberella zeae</name>
    <name type="common">Wheat head blight fungus</name>
    <name type="synonym">Fusarium graminearum</name>
    <dbReference type="NCBI Taxonomy" id="5518"/>
    <lineage>
        <taxon>Eukaryota</taxon>
        <taxon>Fungi</taxon>
        <taxon>Dikarya</taxon>
        <taxon>Ascomycota</taxon>
        <taxon>Pezizomycotina</taxon>
        <taxon>Sordariomycetes</taxon>
        <taxon>Hypocreomycetidae</taxon>
        <taxon>Hypocreales</taxon>
        <taxon>Nectriaceae</taxon>
        <taxon>Fusarium</taxon>
    </lineage>
</organism>
<dbReference type="EMBL" id="CAAKMV010000140">
    <property type="protein sequence ID" value="VIO59559.1"/>
    <property type="molecule type" value="Genomic_DNA"/>
</dbReference>
<dbReference type="InterPro" id="IPR012724">
    <property type="entry name" value="DnaJ"/>
</dbReference>
<dbReference type="CDD" id="cd10719">
    <property type="entry name" value="DnaJ_zf"/>
    <property type="match status" value="1"/>
</dbReference>
<dbReference type="CDD" id="cd10747">
    <property type="entry name" value="DnaJ_C"/>
    <property type="match status" value="1"/>
</dbReference>
<feature type="region of interest" description="Disordered" evidence="11">
    <location>
        <begin position="470"/>
        <end position="526"/>
    </location>
</feature>
<dbReference type="CDD" id="cd06257">
    <property type="entry name" value="DnaJ"/>
    <property type="match status" value="1"/>
</dbReference>
<dbReference type="Pfam" id="PF00226">
    <property type="entry name" value="DnaJ"/>
    <property type="match status" value="1"/>
</dbReference>
<evidence type="ECO:0000313" key="15">
    <source>
        <dbReference type="EMBL" id="VIO59559.1"/>
    </source>
</evidence>
<dbReference type="InterPro" id="IPR008971">
    <property type="entry name" value="HSP40/DnaJ_pept-bd"/>
</dbReference>
<keyword evidence="8" id="KW-0143">Chaperone</keyword>
<proteinExistence type="inferred from homology"/>
<dbReference type="GO" id="GO:0008270">
    <property type="term" value="F:zinc ion binding"/>
    <property type="evidence" value="ECO:0007669"/>
    <property type="project" value="UniProtKB-KW"/>
</dbReference>
<dbReference type="SMART" id="SM00271">
    <property type="entry name" value="DnaJ"/>
    <property type="match status" value="1"/>
</dbReference>
<evidence type="ECO:0000256" key="7">
    <source>
        <dbReference type="ARBA" id="ARBA00023128"/>
    </source>
</evidence>
<dbReference type="PROSITE" id="PS00636">
    <property type="entry name" value="DNAJ_1"/>
    <property type="match status" value="1"/>
</dbReference>
<evidence type="ECO:0000256" key="10">
    <source>
        <dbReference type="PROSITE-ProRule" id="PRU00546"/>
    </source>
</evidence>
<evidence type="ECO:0000256" key="1">
    <source>
        <dbReference type="ARBA" id="ARBA00004173"/>
    </source>
</evidence>
<dbReference type="PANTHER" id="PTHR43096:SF52">
    <property type="entry name" value="DNAJ HOMOLOG 1, MITOCHONDRIAL-RELATED"/>
    <property type="match status" value="1"/>
</dbReference>
<dbReference type="InterPro" id="IPR036869">
    <property type="entry name" value="J_dom_sf"/>
</dbReference>
<keyword evidence="7" id="KW-0496">Mitochondrion</keyword>
<keyword evidence="6" id="KW-0809">Transit peptide</keyword>
<evidence type="ECO:0000256" key="9">
    <source>
        <dbReference type="ARBA" id="ARBA00072890"/>
    </source>
</evidence>
<accession>A0A2H3FD43</accession>
<dbReference type="InterPro" id="IPR001623">
    <property type="entry name" value="DnaJ_domain"/>
</dbReference>
<dbReference type="GO" id="GO:0005739">
    <property type="term" value="C:mitochondrion"/>
    <property type="evidence" value="ECO:0007669"/>
    <property type="project" value="UniProtKB-SubCell"/>
</dbReference>
<evidence type="ECO:0000313" key="16">
    <source>
        <dbReference type="Proteomes" id="UP000746612"/>
    </source>
</evidence>
<feature type="domain" description="J" evidence="12">
    <location>
        <begin position="70"/>
        <end position="134"/>
    </location>
</feature>
<dbReference type="InterPro" id="IPR001305">
    <property type="entry name" value="HSP_DnaJ_Cys-rich_dom"/>
</dbReference>
<dbReference type="Pfam" id="PF01556">
    <property type="entry name" value="DnaJ_C"/>
    <property type="match status" value="1"/>
</dbReference>
<keyword evidence="4 10" id="KW-0863">Zinc-finger</keyword>
<dbReference type="Pfam" id="PF00684">
    <property type="entry name" value="DnaJ_CXXCXGXG"/>
    <property type="match status" value="1"/>
</dbReference>
<dbReference type="InterPro" id="IPR002939">
    <property type="entry name" value="DnaJ_C"/>
</dbReference>
<dbReference type="GO" id="GO:0051082">
    <property type="term" value="F:unfolded protein binding"/>
    <property type="evidence" value="ECO:0007669"/>
    <property type="project" value="InterPro"/>
</dbReference>
<evidence type="ECO:0000256" key="6">
    <source>
        <dbReference type="ARBA" id="ARBA00022946"/>
    </source>
</evidence>
<dbReference type="PANTHER" id="PTHR43096">
    <property type="entry name" value="DNAJ HOMOLOG 1, MITOCHONDRIAL-RELATED"/>
    <property type="match status" value="1"/>
</dbReference>
<evidence type="ECO:0000259" key="12">
    <source>
        <dbReference type="PROSITE" id="PS50076"/>
    </source>
</evidence>
<dbReference type="PROSITE" id="PS51188">
    <property type="entry name" value="ZF_CR"/>
    <property type="match status" value="1"/>
</dbReference>
<dbReference type="SUPFAM" id="SSF46565">
    <property type="entry name" value="Chaperone J-domain"/>
    <property type="match status" value="1"/>
</dbReference>
<dbReference type="FunFam" id="1.10.287.110:FF:000053">
    <property type="entry name" value="Putative Mitochondrial DnaJ chaperone"/>
    <property type="match status" value="1"/>
</dbReference>
<evidence type="ECO:0000259" key="13">
    <source>
        <dbReference type="PROSITE" id="PS51188"/>
    </source>
</evidence>
<dbReference type="EMBL" id="CAJPIJ010000141">
    <property type="protein sequence ID" value="CAG1987703.1"/>
    <property type="molecule type" value="Genomic_DNA"/>
</dbReference>
<dbReference type="InterPro" id="IPR018253">
    <property type="entry name" value="DnaJ_domain_CS"/>
</dbReference>
<dbReference type="FunFam" id="2.10.230.10:FF:000001">
    <property type="entry name" value="DnaJ subfamily A member 2"/>
    <property type="match status" value="1"/>
</dbReference>